<dbReference type="FunFam" id="3.30.420.10:FF:000045">
    <property type="entry name" value="3'-5' exonuclease DinG"/>
    <property type="match status" value="1"/>
</dbReference>
<feature type="domain" description="Helicase ATP-binding" evidence="19">
    <location>
        <begin position="258"/>
        <end position="521"/>
    </location>
</feature>
<name>A0A939BTS0_9BACL</name>
<dbReference type="GO" id="GO:0043139">
    <property type="term" value="F:5'-3' DNA helicase activity"/>
    <property type="evidence" value="ECO:0007669"/>
    <property type="project" value="UniProtKB-EC"/>
</dbReference>
<dbReference type="InterPro" id="IPR011545">
    <property type="entry name" value="DEAD/DEAH_box_helicase_dom"/>
</dbReference>
<keyword evidence="5 17" id="KW-0547">Nucleotide-binding</keyword>
<keyword evidence="6" id="KW-0227">DNA damage</keyword>
<dbReference type="Proteomes" id="UP000717624">
    <property type="component" value="Unassembled WGS sequence"/>
</dbReference>
<evidence type="ECO:0000256" key="3">
    <source>
        <dbReference type="ARBA" id="ARBA00022722"/>
    </source>
</evidence>
<dbReference type="NCBIfam" id="TIGR01407">
    <property type="entry name" value="dinG_rel"/>
    <property type="match status" value="1"/>
</dbReference>
<dbReference type="InterPro" id="IPR006554">
    <property type="entry name" value="Helicase-like_DEXD_c2"/>
</dbReference>
<comment type="similarity">
    <text evidence="17 18">Belongs to the helicase family. DinG subfamily. Type 2 sub-subfamily.</text>
</comment>
<keyword evidence="9 17" id="KW-0269">Exonuclease</keyword>
<dbReference type="PROSITE" id="PS51193">
    <property type="entry name" value="HELICASE_ATP_BIND_2"/>
    <property type="match status" value="1"/>
</dbReference>
<dbReference type="GO" id="GO:0003677">
    <property type="term" value="F:DNA binding"/>
    <property type="evidence" value="ECO:0007669"/>
    <property type="project" value="UniProtKB-KW"/>
</dbReference>
<proteinExistence type="inferred from homology"/>
<dbReference type="InterPro" id="IPR014001">
    <property type="entry name" value="Helicase_ATP-bd"/>
</dbReference>
<dbReference type="GO" id="GO:0005524">
    <property type="term" value="F:ATP binding"/>
    <property type="evidence" value="ECO:0007669"/>
    <property type="project" value="UniProtKB-UniRule"/>
</dbReference>
<dbReference type="InterPro" id="IPR006555">
    <property type="entry name" value="ATP-dep_Helicase_C"/>
</dbReference>
<organism evidence="20 21">
    <name type="scientific">Brevibacillus fulvus</name>
    <dbReference type="NCBI Taxonomy" id="1125967"/>
    <lineage>
        <taxon>Bacteria</taxon>
        <taxon>Bacillati</taxon>
        <taxon>Bacillota</taxon>
        <taxon>Bacilli</taxon>
        <taxon>Bacillales</taxon>
        <taxon>Paenibacillaceae</taxon>
        <taxon>Brevibacillus</taxon>
    </lineage>
</organism>
<feature type="short sequence motif" description="DEAH box" evidence="17">
    <location>
        <begin position="474"/>
        <end position="477"/>
    </location>
</feature>
<evidence type="ECO:0000256" key="5">
    <source>
        <dbReference type="ARBA" id="ARBA00022741"/>
    </source>
</evidence>
<dbReference type="GO" id="GO:0006281">
    <property type="term" value="P:DNA repair"/>
    <property type="evidence" value="ECO:0007669"/>
    <property type="project" value="UniProtKB-KW"/>
</dbReference>
<comment type="cofactor">
    <cofactor evidence="1">
        <name>[4Fe-4S] cluster</name>
        <dbReference type="ChEBI" id="CHEBI:49883"/>
    </cofactor>
</comment>
<evidence type="ECO:0000256" key="13">
    <source>
        <dbReference type="ARBA" id="ARBA00023125"/>
    </source>
</evidence>
<dbReference type="GO" id="GO:0008408">
    <property type="term" value="F:3'-5' exonuclease activity"/>
    <property type="evidence" value="ECO:0007669"/>
    <property type="project" value="UniProtKB-UniRule"/>
</dbReference>
<keyword evidence="7 17" id="KW-0378">Hydrolase</keyword>
<evidence type="ECO:0000256" key="18">
    <source>
        <dbReference type="RuleBase" id="RU364106"/>
    </source>
</evidence>
<dbReference type="RefSeq" id="WP_204516479.1">
    <property type="nucleotide sequence ID" value="NZ_BAABIN010000009.1"/>
</dbReference>
<evidence type="ECO:0000256" key="7">
    <source>
        <dbReference type="ARBA" id="ARBA00022801"/>
    </source>
</evidence>
<dbReference type="InterPro" id="IPR014013">
    <property type="entry name" value="Helic_SF1/SF2_ATP-bd_DinG/Rad3"/>
</dbReference>
<comment type="catalytic activity">
    <reaction evidence="16">
        <text>ATP + H2O = ADP + phosphate + H(+)</text>
        <dbReference type="Rhea" id="RHEA:13065"/>
        <dbReference type="ChEBI" id="CHEBI:15377"/>
        <dbReference type="ChEBI" id="CHEBI:15378"/>
        <dbReference type="ChEBI" id="CHEBI:30616"/>
        <dbReference type="ChEBI" id="CHEBI:43474"/>
        <dbReference type="ChEBI" id="CHEBI:456216"/>
        <dbReference type="EC" id="5.6.2.3"/>
    </reaction>
</comment>
<dbReference type="InterPro" id="IPR036397">
    <property type="entry name" value="RNaseH_sf"/>
</dbReference>
<comment type="caution">
    <text evidence="20">The sequence shown here is derived from an EMBL/GenBank/DDBJ whole genome shotgun (WGS) entry which is preliminary data.</text>
</comment>
<keyword evidence="11" id="KW-0408">Iron</keyword>
<dbReference type="GO" id="GO:0016818">
    <property type="term" value="F:hydrolase activity, acting on acid anhydrides, in phosphorus-containing anhydrides"/>
    <property type="evidence" value="ECO:0007669"/>
    <property type="project" value="InterPro"/>
</dbReference>
<dbReference type="HAMAP" id="MF_02206">
    <property type="entry name" value="DinG_exonucl"/>
    <property type="match status" value="1"/>
</dbReference>
<evidence type="ECO:0000256" key="14">
    <source>
        <dbReference type="ARBA" id="ARBA00023204"/>
    </source>
</evidence>
<keyword evidence="4" id="KW-0479">Metal-binding</keyword>
<keyword evidence="3 17" id="KW-0540">Nuclease</keyword>
<evidence type="ECO:0000256" key="11">
    <source>
        <dbReference type="ARBA" id="ARBA00023004"/>
    </source>
</evidence>
<dbReference type="SMART" id="SM00479">
    <property type="entry name" value="EXOIII"/>
    <property type="match status" value="1"/>
</dbReference>
<dbReference type="Gene3D" id="3.40.50.300">
    <property type="entry name" value="P-loop containing nucleotide triphosphate hydrolases"/>
    <property type="match status" value="2"/>
</dbReference>
<dbReference type="Pfam" id="PF13307">
    <property type="entry name" value="Helicase_C_2"/>
    <property type="match status" value="1"/>
</dbReference>
<keyword evidence="2" id="KW-0004">4Fe-4S</keyword>
<dbReference type="GO" id="GO:0003887">
    <property type="term" value="F:DNA-directed DNA polymerase activity"/>
    <property type="evidence" value="ECO:0007669"/>
    <property type="project" value="InterPro"/>
</dbReference>
<keyword evidence="12" id="KW-0411">Iron-sulfur</keyword>
<evidence type="ECO:0000313" key="21">
    <source>
        <dbReference type="Proteomes" id="UP000717624"/>
    </source>
</evidence>
<evidence type="ECO:0000256" key="16">
    <source>
        <dbReference type="ARBA" id="ARBA00048954"/>
    </source>
</evidence>
<dbReference type="Pfam" id="PF00270">
    <property type="entry name" value="DEAD"/>
    <property type="match status" value="1"/>
</dbReference>
<dbReference type="SMART" id="SM00491">
    <property type="entry name" value="HELICc2"/>
    <property type="match status" value="1"/>
</dbReference>
<dbReference type="GO" id="GO:0051539">
    <property type="term" value="F:4 iron, 4 sulfur cluster binding"/>
    <property type="evidence" value="ECO:0007669"/>
    <property type="project" value="UniProtKB-KW"/>
</dbReference>
<dbReference type="EC" id="3.1.-.-" evidence="17 18"/>
<evidence type="ECO:0000256" key="8">
    <source>
        <dbReference type="ARBA" id="ARBA00022806"/>
    </source>
</evidence>
<dbReference type="PANTHER" id="PTHR11472">
    <property type="entry name" value="DNA REPAIR DEAD HELICASE RAD3/XP-D SUBFAMILY MEMBER"/>
    <property type="match status" value="1"/>
</dbReference>
<evidence type="ECO:0000256" key="12">
    <source>
        <dbReference type="ARBA" id="ARBA00023014"/>
    </source>
</evidence>
<evidence type="ECO:0000256" key="1">
    <source>
        <dbReference type="ARBA" id="ARBA00001966"/>
    </source>
</evidence>
<dbReference type="Pfam" id="PF00929">
    <property type="entry name" value="RNase_T"/>
    <property type="match status" value="1"/>
</dbReference>
<dbReference type="InterPro" id="IPR013520">
    <property type="entry name" value="Ribonucl_H"/>
</dbReference>
<evidence type="ECO:0000259" key="19">
    <source>
        <dbReference type="PROSITE" id="PS51193"/>
    </source>
</evidence>
<dbReference type="CDD" id="cd06127">
    <property type="entry name" value="DEDDh"/>
    <property type="match status" value="1"/>
</dbReference>
<dbReference type="Pfam" id="PF06733">
    <property type="entry name" value="DEAD_2"/>
    <property type="match status" value="1"/>
</dbReference>
<dbReference type="InterPro" id="IPR006054">
    <property type="entry name" value="DnaQ"/>
</dbReference>
<evidence type="ECO:0000256" key="9">
    <source>
        <dbReference type="ARBA" id="ARBA00022839"/>
    </source>
</evidence>
<keyword evidence="8 20" id="KW-0347">Helicase</keyword>
<evidence type="ECO:0000256" key="15">
    <source>
        <dbReference type="ARBA" id="ARBA00023235"/>
    </source>
</evidence>
<dbReference type="GO" id="GO:0046872">
    <property type="term" value="F:metal ion binding"/>
    <property type="evidence" value="ECO:0007669"/>
    <property type="project" value="UniProtKB-KW"/>
</dbReference>
<evidence type="ECO:0000256" key="4">
    <source>
        <dbReference type="ARBA" id="ARBA00022723"/>
    </source>
</evidence>
<evidence type="ECO:0000313" key="20">
    <source>
        <dbReference type="EMBL" id="MBM7588751.1"/>
    </source>
</evidence>
<dbReference type="AlphaFoldDB" id="A0A939BTS0"/>
<evidence type="ECO:0000256" key="10">
    <source>
        <dbReference type="ARBA" id="ARBA00022840"/>
    </source>
</evidence>
<dbReference type="PANTHER" id="PTHR11472:SF34">
    <property type="entry name" value="REGULATOR OF TELOMERE ELONGATION HELICASE 1"/>
    <property type="match status" value="1"/>
</dbReference>
<dbReference type="Gene3D" id="3.30.420.10">
    <property type="entry name" value="Ribonuclease H-like superfamily/Ribonuclease H"/>
    <property type="match status" value="1"/>
</dbReference>
<dbReference type="SUPFAM" id="SSF52540">
    <property type="entry name" value="P-loop containing nucleoside triphosphate hydrolases"/>
    <property type="match status" value="2"/>
</dbReference>
<keyword evidence="14" id="KW-0234">DNA repair</keyword>
<keyword evidence="13" id="KW-0238">DNA-binding</keyword>
<keyword evidence="10 17" id="KW-0067">ATP-binding</keyword>
<evidence type="ECO:0000256" key="6">
    <source>
        <dbReference type="ARBA" id="ARBA00022763"/>
    </source>
</evidence>
<protein>
    <recommendedName>
        <fullName evidence="17 18">3'-5' exonuclease DinG</fullName>
        <ecNumber evidence="17 18">3.1.-.-</ecNumber>
    </recommendedName>
</protein>
<sequence>MNRFIVVDFETTGGLPRQGDKIIQIGAVTVDNGQIGESFSTLVNPEQSIPPFITQLTGIHDDMVENAPTMEEVLPDLLRLLEGRTFVAHNALFDLQFLQEALLSQGYYTFDGYVLDTVEMARILLPMQSSYRLGELTGDLEIEHDRPHQADSDAMATAQLLLHLLDTLRELPLITLQQLQVLVSSYRSDFQVLLREVEMEKLTALSFTDDGAVLPQDTQWDIFQQVALRKPPRLPKRERKPEPVGPISLERLLEEEQILSQTVSEYRRRDAQEEMLHEVYAAMNEGAHLLVEAGTGIGKTLAYLLPAVVWAKTNKQQVVISTRTIQLQEQIYEKEIPALQQALPFSFTAAKLKGRSNYLCLRKFAQSLQEPLDGTSQELRLIKAQILVWLTQTITGDVEELSLSQTGQQFWQQINSTAESCQNHNCPWFSRCFYFRAKEQVKDADIVIVNHALLVSDLKAEGHILPPYQVAIIDEAHHLEEMATYHLGQQFSSMQLQLIVDRLSVEAGTVLSDLMERLTEDQQIASAVQETGVALSALHQQLRDTSQQWTQSLYHWALKQGEETDFGRLSVRYRRELFSGKQKRIITSTEKIISQLSSYAAELETLLRFVEQTSQGTDELRSPMADLNGWLEQIRQTMTSLHQLLLEEADDVVFWLEVDPRTPRKQVFLFGAPLDVSAELAGRLFAEKRSLILTSATLTIKGRFDFMLAQYGLDQLPEREVRTLALGSPFDYQKQGLLLIPADFPALGKETDQSFLEAVIQGCVDIARASNGRTLVLFTSYAMLRSVHQGMKELLADEEFTILGHGIDSNNRGKLVRLFQSLPKAVLLGTSSFWEGVDIPGQALSSLVIVRLPFAPPNHPVLQGRSERLKAERKNPFMSLSLPQAVIQFKQGAGRLIRHHHDRGVLVVFDTRIVESRYGRAFIQSLPPFQMLTGPWTELRAQIEPFLAGMPTSTDS</sequence>
<dbReference type="EMBL" id="JAFBEB010000001">
    <property type="protein sequence ID" value="MBM7588751.1"/>
    <property type="molecule type" value="Genomic_DNA"/>
</dbReference>
<dbReference type="SMART" id="SM00488">
    <property type="entry name" value="DEXDc2"/>
    <property type="match status" value="1"/>
</dbReference>
<dbReference type="GO" id="GO:0006260">
    <property type="term" value="P:DNA replication"/>
    <property type="evidence" value="ECO:0007669"/>
    <property type="project" value="InterPro"/>
</dbReference>
<reference evidence="20" key="1">
    <citation type="submission" date="2021-01" db="EMBL/GenBank/DDBJ databases">
        <title>Genomic Encyclopedia of Type Strains, Phase IV (KMG-IV): sequencing the most valuable type-strain genomes for metagenomic binning, comparative biology and taxonomic classification.</title>
        <authorList>
            <person name="Goeker M."/>
        </authorList>
    </citation>
    <scope>NUCLEOTIDE SEQUENCE</scope>
    <source>
        <strain evidence="20">DSM 25523</strain>
    </source>
</reference>
<gene>
    <name evidence="17 18" type="primary">dinG</name>
    <name evidence="20" type="ORF">JOD01_000337</name>
</gene>
<keyword evidence="15" id="KW-0413">Isomerase</keyword>
<comment type="function">
    <text evidence="17 18">3'-5' exonuclease.</text>
</comment>
<dbReference type="InterPro" id="IPR045028">
    <property type="entry name" value="DinG/Rad3-like"/>
</dbReference>
<evidence type="ECO:0000256" key="17">
    <source>
        <dbReference type="HAMAP-Rule" id="MF_02206"/>
    </source>
</evidence>
<dbReference type="NCBIfam" id="TIGR00573">
    <property type="entry name" value="dnaq"/>
    <property type="match status" value="1"/>
</dbReference>
<evidence type="ECO:0000256" key="2">
    <source>
        <dbReference type="ARBA" id="ARBA00022485"/>
    </source>
</evidence>
<dbReference type="InterPro" id="IPR012337">
    <property type="entry name" value="RNaseH-like_sf"/>
</dbReference>
<keyword evidence="21" id="KW-1185">Reference proteome</keyword>
<dbReference type="SUPFAM" id="SSF53098">
    <property type="entry name" value="Ribonuclease H-like"/>
    <property type="match status" value="1"/>
</dbReference>
<dbReference type="InterPro" id="IPR006310">
    <property type="entry name" value="DinG"/>
</dbReference>
<dbReference type="InterPro" id="IPR027417">
    <property type="entry name" value="P-loop_NTPase"/>
</dbReference>
<accession>A0A939BTS0</accession>
<dbReference type="InterPro" id="IPR010614">
    <property type="entry name" value="RAD3-like_helicase_DEAD"/>
</dbReference>
<dbReference type="SMART" id="SM00487">
    <property type="entry name" value="DEXDc"/>
    <property type="match status" value="1"/>
</dbReference>
<feature type="binding site" evidence="17">
    <location>
        <begin position="293"/>
        <end position="300"/>
    </location>
    <ligand>
        <name>ATP</name>
        <dbReference type="ChEBI" id="CHEBI:30616"/>
    </ligand>
</feature>
<dbReference type="NCBIfam" id="NF005981">
    <property type="entry name" value="PRK08074.1"/>
    <property type="match status" value="1"/>
</dbReference>